<evidence type="ECO:0000313" key="3">
    <source>
        <dbReference type="EMBL" id="AKV04202.1"/>
    </source>
</evidence>
<dbReference type="InterPro" id="IPR047262">
    <property type="entry name" value="PRX-like1"/>
</dbReference>
<evidence type="ECO:0000313" key="4">
    <source>
        <dbReference type="Proteomes" id="UP000064967"/>
    </source>
</evidence>
<keyword evidence="1" id="KW-0732">Signal</keyword>
<dbReference type="SUPFAM" id="SSF52833">
    <property type="entry name" value="Thioredoxin-like"/>
    <property type="match status" value="1"/>
</dbReference>
<organism evidence="3 4">
    <name type="scientific">Labilithrix luteola</name>
    <dbReference type="NCBI Taxonomy" id="1391654"/>
    <lineage>
        <taxon>Bacteria</taxon>
        <taxon>Pseudomonadati</taxon>
        <taxon>Myxococcota</taxon>
        <taxon>Polyangia</taxon>
        <taxon>Polyangiales</taxon>
        <taxon>Labilitrichaceae</taxon>
        <taxon>Labilithrix</taxon>
    </lineage>
</organism>
<dbReference type="EMBL" id="CP012333">
    <property type="protein sequence ID" value="AKV04202.1"/>
    <property type="molecule type" value="Genomic_DNA"/>
</dbReference>
<dbReference type="OrthoDB" id="5521369at2"/>
<dbReference type="InterPro" id="IPR036249">
    <property type="entry name" value="Thioredoxin-like_sf"/>
</dbReference>
<dbReference type="PROSITE" id="PS51352">
    <property type="entry name" value="THIOREDOXIN_2"/>
    <property type="match status" value="1"/>
</dbReference>
<feature type="chain" id="PRO_5005467102" evidence="1">
    <location>
        <begin position="29"/>
        <end position="193"/>
    </location>
</feature>
<sequence>MVLISRSLRPALFGLVLSLAVGCTPSRAPETPALTLADTSGASTTLPGDLARSKLTVLVFYADHCPCFRVHEERIKELDKAYGPKGVRFLLVDSEVEATLERDTESARERSLPPIAIDPGAKLADALGAQYATYSVVLDEGGRVRYRGGLDTDKNRLTNDAKPYLRDALDDLLAGRDPRVPEGKALGCALQTR</sequence>
<keyword evidence="4" id="KW-1185">Reference proteome</keyword>
<gene>
    <name evidence="3" type="ORF">AKJ09_10865</name>
</gene>
<dbReference type="Proteomes" id="UP000064967">
    <property type="component" value="Chromosome"/>
</dbReference>
<name>A0A0K1QEV7_9BACT</name>
<dbReference type="Pfam" id="PF08534">
    <property type="entry name" value="Redoxin"/>
    <property type="match status" value="1"/>
</dbReference>
<dbReference type="RefSeq" id="WP_146654848.1">
    <property type="nucleotide sequence ID" value="NZ_CP012333.1"/>
</dbReference>
<dbReference type="AlphaFoldDB" id="A0A0K1QEV7"/>
<dbReference type="KEGG" id="llu:AKJ09_10865"/>
<dbReference type="InterPro" id="IPR013740">
    <property type="entry name" value="Redoxin"/>
</dbReference>
<dbReference type="InterPro" id="IPR013766">
    <property type="entry name" value="Thioredoxin_domain"/>
</dbReference>
<evidence type="ECO:0000256" key="1">
    <source>
        <dbReference type="SAM" id="SignalP"/>
    </source>
</evidence>
<reference evidence="3 4" key="1">
    <citation type="submission" date="2015-08" db="EMBL/GenBank/DDBJ databases">
        <authorList>
            <person name="Babu N.S."/>
            <person name="Beckwith C.J."/>
            <person name="Beseler K.G."/>
            <person name="Brison A."/>
            <person name="Carone J.V."/>
            <person name="Caskin T.P."/>
            <person name="Diamond M."/>
            <person name="Durham M.E."/>
            <person name="Foxe J.M."/>
            <person name="Go M."/>
            <person name="Henderson B.A."/>
            <person name="Jones I.B."/>
            <person name="McGettigan J.A."/>
            <person name="Micheletti S.J."/>
            <person name="Nasrallah M.E."/>
            <person name="Ortiz D."/>
            <person name="Piller C.R."/>
            <person name="Privatt S.R."/>
            <person name="Schneider S.L."/>
            <person name="Sharp S."/>
            <person name="Smith T.C."/>
            <person name="Stanton J.D."/>
            <person name="Ullery H.E."/>
            <person name="Wilson R.J."/>
            <person name="Serrano M.G."/>
            <person name="Buck G."/>
            <person name="Lee V."/>
            <person name="Wang Y."/>
            <person name="Carvalho R."/>
            <person name="Voegtly L."/>
            <person name="Shi R."/>
            <person name="Duckworth R."/>
            <person name="Johnson A."/>
            <person name="Loviza R."/>
            <person name="Walstead R."/>
            <person name="Shah Z."/>
            <person name="Kiflezghi M."/>
            <person name="Wade K."/>
            <person name="Ball S.L."/>
            <person name="Bradley K.W."/>
            <person name="Asai D.J."/>
            <person name="Bowman C.A."/>
            <person name="Russell D.A."/>
            <person name="Pope W.H."/>
            <person name="Jacobs-Sera D."/>
            <person name="Hendrix R.W."/>
            <person name="Hatfull G.F."/>
        </authorList>
    </citation>
    <scope>NUCLEOTIDE SEQUENCE [LARGE SCALE GENOMIC DNA]</scope>
    <source>
        <strain evidence="3 4">DSM 27648</strain>
    </source>
</reference>
<dbReference type="PANTHER" id="PTHR43640:SF1">
    <property type="entry name" value="THIOREDOXIN-DEPENDENT PEROXIREDOXIN"/>
    <property type="match status" value="1"/>
</dbReference>
<dbReference type="Gene3D" id="3.40.30.10">
    <property type="entry name" value="Glutaredoxin"/>
    <property type="match status" value="1"/>
</dbReference>
<feature type="domain" description="Thioredoxin" evidence="2">
    <location>
        <begin position="25"/>
        <end position="174"/>
    </location>
</feature>
<dbReference type="GO" id="GO:0016491">
    <property type="term" value="F:oxidoreductase activity"/>
    <property type="evidence" value="ECO:0007669"/>
    <property type="project" value="InterPro"/>
</dbReference>
<evidence type="ECO:0000259" key="2">
    <source>
        <dbReference type="PROSITE" id="PS51352"/>
    </source>
</evidence>
<dbReference type="PROSITE" id="PS51257">
    <property type="entry name" value="PROKAR_LIPOPROTEIN"/>
    <property type="match status" value="1"/>
</dbReference>
<protein>
    <submittedName>
        <fullName evidence="3">Putative secreted protein</fullName>
    </submittedName>
</protein>
<dbReference type="PANTHER" id="PTHR43640">
    <property type="entry name" value="OS07G0260300 PROTEIN"/>
    <property type="match status" value="1"/>
</dbReference>
<proteinExistence type="predicted"/>
<accession>A0A0K1QEV7</accession>
<feature type="signal peptide" evidence="1">
    <location>
        <begin position="1"/>
        <end position="28"/>
    </location>
</feature>